<evidence type="ECO:0008006" key="8">
    <source>
        <dbReference type="Google" id="ProtNLM"/>
    </source>
</evidence>
<dbReference type="Pfam" id="PF02836">
    <property type="entry name" value="Glyco_hydro_2_C"/>
    <property type="match status" value="1"/>
</dbReference>
<dbReference type="InterPro" id="IPR006102">
    <property type="entry name" value="Ig-like_GH2"/>
</dbReference>
<evidence type="ECO:0000256" key="3">
    <source>
        <dbReference type="ARBA" id="ARBA00023295"/>
    </source>
</evidence>
<dbReference type="PANTHER" id="PTHR42732">
    <property type="entry name" value="BETA-GALACTOSIDASE"/>
    <property type="match status" value="1"/>
</dbReference>
<evidence type="ECO:0000256" key="2">
    <source>
        <dbReference type="ARBA" id="ARBA00022801"/>
    </source>
</evidence>
<dbReference type="InterPro" id="IPR008979">
    <property type="entry name" value="Galactose-bd-like_sf"/>
</dbReference>
<feature type="domain" description="Glycoside hydrolase family 2 immunoglobulin-like beta-sandwich" evidence="4">
    <location>
        <begin position="250"/>
        <end position="304"/>
    </location>
</feature>
<evidence type="ECO:0000259" key="5">
    <source>
        <dbReference type="Pfam" id="PF02836"/>
    </source>
</evidence>
<dbReference type="GO" id="GO:0005975">
    <property type="term" value="P:carbohydrate metabolic process"/>
    <property type="evidence" value="ECO:0007669"/>
    <property type="project" value="InterPro"/>
</dbReference>
<name>A0A381TV90_9ZZZZ</name>
<gene>
    <name evidence="7" type="ORF">METZ01_LOCUS72232</name>
</gene>
<organism evidence="7">
    <name type="scientific">marine metagenome</name>
    <dbReference type="NCBI Taxonomy" id="408172"/>
    <lineage>
        <taxon>unclassified sequences</taxon>
        <taxon>metagenomes</taxon>
        <taxon>ecological metagenomes</taxon>
    </lineage>
</organism>
<dbReference type="GO" id="GO:0004553">
    <property type="term" value="F:hydrolase activity, hydrolyzing O-glycosyl compounds"/>
    <property type="evidence" value="ECO:0007669"/>
    <property type="project" value="InterPro"/>
</dbReference>
<dbReference type="InterPro" id="IPR006103">
    <property type="entry name" value="Glyco_hydro_2_cat"/>
</dbReference>
<evidence type="ECO:0000259" key="4">
    <source>
        <dbReference type="Pfam" id="PF00703"/>
    </source>
</evidence>
<dbReference type="Pfam" id="PF00703">
    <property type="entry name" value="Glyco_hydro_2"/>
    <property type="match status" value="1"/>
</dbReference>
<dbReference type="InterPro" id="IPR017853">
    <property type="entry name" value="GH"/>
</dbReference>
<dbReference type="InterPro" id="IPR036156">
    <property type="entry name" value="Beta-gal/glucu_dom_sf"/>
</dbReference>
<dbReference type="Gene3D" id="2.60.120.260">
    <property type="entry name" value="Galactose-binding domain-like"/>
    <property type="match status" value="1"/>
</dbReference>
<proteinExistence type="inferred from homology"/>
<accession>A0A381TV90</accession>
<evidence type="ECO:0000259" key="6">
    <source>
        <dbReference type="Pfam" id="PF02837"/>
    </source>
</evidence>
<dbReference type="AlphaFoldDB" id="A0A381TV90"/>
<feature type="non-terminal residue" evidence="7">
    <location>
        <position position="1"/>
    </location>
</feature>
<keyword evidence="2" id="KW-0378">Hydrolase</keyword>
<evidence type="ECO:0000256" key="1">
    <source>
        <dbReference type="ARBA" id="ARBA00007401"/>
    </source>
</evidence>
<feature type="domain" description="Glycoside hydrolase family 2 catalytic" evidence="5">
    <location>
        <begin position="306"/>
        <end position="598"/>
    </location>
</feature>
<comment type="similarity">
    <text evidence="1">Belongs to the glycosyl hydrolase 2 family.</text>
</comment>
<dbReference type="SUPFAM" id="SSF49785">
    <property type="entry name" value="Galactose-binding domain-like"/>
    <property type="match status" value="1"/>
</dbReference>
<dbReference type="Gene3D" id="3.20.20.80">
    <property type="entry name" value="Glycosidases"/>
    <property type="match status" value="1"/>
</dbReference>
<dbReference type="SUPFAM" id="SSF51445">
    <property type="entry name" value="(Trans)glycosidases"/>
    <property type="match status" value="1"/>
</dbReference>
<keyword evidence="3" id="KW-0326">Glycosidase</keyword>
<sequence>VRREHPKPQFVRSAWQNLNGSWTCEFSKNIKGFTSKKLNKKKFSKKINVPFCPESKLSGIGHTDFIQEIWYQKSFSIPKTWKNKKIFIHFGAVDYQCVVYINQKKVGSNIGGSTPFSIDISSAVLFEKINDLKVYVIDKRCQGSLGTTPWYFGDGTFDNEKLIKKWILNKKRIQPRGKQSPHQHSWGCFYTRTTGIWQTVWLEAVNKKHLKNVDIHSNIKSSQFIFNPNYSIKFDGIFKVDIFYKNKKINSSFFSSKNKNIRIRIKNPKLWSIGKPNLYNFVFTLLDKKQKTKFDIVKSYSGIRSIEIKRNKIYLNGKPLYQRLVLDQGFYPKGIWTAPSDKDLKNDILLSMKAGFNGARLHEKVFEDRFHYWADKLGYITWAEFPNWGLNENAKGSEISFMREWPRIVSYLKNHPSIITWTPFNETNTLECNVQHKSLMRKSYAITKKIDPTRPINETSGYQHQKTDIWTVHNYQPIPKKLKAALNPKKGVYRNFPYFETTYKKEPYIIDEYGGVWWLPVNLRKKIKSWGHGDKFRPKTIQEVYQRMEDLTKVILDTKHIQGFCYTQLTDVEQETNGVYLYDRNLKFNMNRIKKIFKGLSLKYKKNYIQ</sequence>
<dbReference type="InterPro" id="IPR006104">
    <property type="entry name" value="Glyco_hydro_2_N"/>
</dbReference>
<dbReference type="SUPFAM" id="SSF49303">
    <property type="entry name" value="beta-Galactosidase/glucuronidase domain"/>
    <property type="match status" value="1"/>
</dbReference>
<dbReference type="PANTHER" id="PTHR42732:SF3">
    <property type="entry name" value="HYDROLASE"/>
    <property type="match status" value="1"/>
</dbReference>
<dbReference type="InterPro" id="IPR051913">
    <property type="entry name" value="GH2_Domain-Containing"/>
</dbReference>
<dbReference type="Gene3D" id="2.60.40.10">
    <property type="entry name" value="Immunoglobulins"/>
    <property type="match status" value="1"/>
</dbReference>
<reference evidence="7" key="1">
    <citation type="submission" date="2018-05" db="EMBL/GenBank/DDBJ databases">
        <authorList>
            <person name="Lanie J.A."/>
            <person name="Ng W.-L."/>
            <person name="Kazmierczak K.M."/>
            <person name="Andrzejewski T.M."/>
            <person name="Davidsen T.M."/>
            <person name="Wayne K.J."/>
            <person name="Tettelin H."/>
            <person name="Glass J.I."/>
            <person name="Rusch D."/>
            <person name="Podicherti R."/>
            <person name="Tsui H.-C.T."/>
            <person name="Winkler M.E."/>
        </authorList>
    </citation>
    <scope>NUCLEOTIDE SEQUENCE</scope>
</reference>
<dbReference type="Pfam" id="PF02837">
    <property type="entry name" value="Glyco_hydro_2_N"/>
    <property type="match status" value="1"/>
</dbReference>
<dbReference type="InterPro" id="IPR013783">
    <property type="entry name" value="Ig-like_fold"/>
</dbReference>
<feature type="domain" description="Glycosyl hydrolases family 2 sugar binding" evidence="6">
    <location>
        <begin position="68"/>
        <end position="137"/>
    </location>
</feature>
<evidence type="ECO:0000313" key="7">
    <source>
        <dbReference type="EMBL" id="SVA19378.1"/>
    </source>
</evidence>
<protein>
    <recommendedName>
        <fullName evidence="8">Beta-galactosidase</fullName>
    </recommendedName>
</protein>
<dbReference type="EMBL" id="UINC01005144">
    <property type="protein sequence ID" value="SVA19378.1"/>
    <property type="molecule type" value="Genomic_DNA"/>
</dbReference>